<proteinExistence type="predicted"/>
<name>N9VAR1_9BACT</name>
<evidence type="ECO:0000256" key="1">
    <source>
        <dbReference type="SAM" id="Phobius"/>
    </source>
</evidence>
<dbReference type="EMBL" id="AORI01000012">
    <property type="protein sequence ID" value="ENY68501.1"/>
    <property type="molecule type" value="Genomic_DNA"/>
</dbReference>
<dbReference type="PATRIC" id="fig|1188233.3.peg.561"/>
<dbReference type="RefSeq" id="WP_004425249.1">
    <property type="nucleotide sequence ID" value="NZ_AORI01000012.1"/>
</dbReference>
<dbReference type="AlphaFoldDB" id="N9VAR1"/>
<keyword evidence="3" id="KW-1185">Reference proteome</keyword>
<keyword evidence="1" id="KW-0812">Transmembrane</keyword>
<protein>
    <submittedName>
        <fullName evidence="2">Uncharacterized protein</fullName>
    </submittedName>
</protein>
<sequence>MFQLTYQSAIFATKSSKLSPNVRLGLLISLFVGLSIAIIVLILSFIYKKRMTKKYILPNQEEEIAKLKERNPNYGIVLDGIKKFYTHSIDDFFTCFLINTIYLNNYQNIYLEDKNNYLALSLANLTKKEIHWNGIIDLELNKKIQLEFQELDFLAIKNTKKLNFIAQLIILLNNNNDTLNEKIKKHIDFLASDGILIIENNQNLKIKKIKEVALSFNLRYETLKFKNKNVILLAKNNIKEMLEEKEGEVYGR</sequence>
<dbReference type="Proteomes" id="UP000013131">
    <property type="component" value="Unassembled WGS sequence"/>
</dbReference>
<evidence type="ECO:0000313" key="2">
    <source>
        <dbReference type="EMBL" id="ENY68501.1"/>
    </source>
</evidence>
<dbReference type="OrthoDB" id="398057at2"/>
<reference evidence="2 3" key="1">
    <citation type="journal article" date="2013" name="Genome Announc.">
        <title>Draft Genome Sequences of Mycoplasma auris and Mycoplasma yeatsii, Two Species of the Ear Canal of Caprinae.</title>
        <authorList>
            <person name="Dordet-Frisoni E."/>
            <person name="Baranowski E."/>
            <person name="Barre A."/>
            <person name="Blanchard A."/>
            <person name="Breton M."/>
            <person name="Couture C."/>
            <person name="Dupuy V."/>
            <person name="Gaurivaud P."/>
            <person name="Jacob D."/>
            <person name="Lemaitre C."/>
            <person name="Manso-Silvan L."/>
            <person name="Nikolski M."/>
            <person name="Nouvel L.X."/>
            <person name="Poumarat F."/>
            <person name="Sirand-Pugnet P."/>
            <person name="Thebault P."/>
            <person name="Theil S."/>
            <person name="Thiaucourt F."/>
            <person name="Citti C."/>
            <person name="Tardy F."/>
        </authorList>
    </citation>
    <scope>NUCLEOTIDE SEQUENCE [LARGE SCALE GENOMIC DNA]</scope>
    <source>
        <strain evidence="2 3">15026</strain>
    </source>
</reference>
<keyword evidence="1" id="KW-1133">Transmembrane helix</keyword>
<evidence type="ECO:0000313" key="3">
    <source>
        <dbReference type="Proteomes" id="UP000013131"/>
    </source>
</evidence>
<comment type="caution">
    <text evidence="2">The sequence shown here is derived from an EMBL/GenBank/DDBJ whole genome shotgun (WGS) entry which is preliminary data.</text>
</comment>
<dbReference type="eggNOG" id="ENOG5030MMK">
    <property type="taxonomic scope" value="Bacteria"/>
</dbReference>
<organism evidence="2 3">
    <name type="scientific">Metamycoplasma auris 15026</name>
    <dbReference type="NCBI Taxonomy" id="1188233"/>
    <lineage>
        <taxon>Bacteria</taxon>
        <taxon>Bacillati</taxon>
        <taxon>Mycoplasmatota</taxon>
        <taxon>Mycoplasmoidales</taxon>
        <taxon>Metamycoplasmataceae</taxon>
        <taxon>Metamycoplasma</taxon>
    </lineage>
</organism>
<accession>N9VAR1</accession>
<keyword evidence="1" id="KW-0472">Membrane</keyword>
<feature type="transmembrane region" description="Helical" evidence="1">
    <location>
        <begin position="24"/>
        <end position="47"/>
    </location>
</feature>
<gene>
    <name evidence="2" type="ORF">MAU_5790</name>
</gene>
<dbReference type="NCBIfam" id="NF045844">
    <property type="entry name" value="BC85_0335_fam"/>
    <property type="match status" value="1"/>
</dbReference>
<dbReference type="STRING" id="1188233.MAU_5790"/>